<keyword evidence="3" id="KW-1185">Reference proteome</keyword>
<dbReference type="Proteomes" id="UP000032578">
    <property type="component" value="Unassembled WGS sequence"/>
</dbReference>
<dbReference type="PATRIC" id="fig|1435349.4.peg.1691"/>
<proteinExistence type="predicted"/>
<evidence type="ECO:0000259" key="1">
    <source>
        <dbReference type="PROSITE" id="PS50978"/>
    </source>
</evidence>
<accession>A0A0D7W1Z0</accession>
<name>A0A0D7W1Z0_9FLAO</name>
<reference evidence="2 3" key="1">
    <citation type="submission" date="2014-11" db="EMBL/GenBank/DDBJ databases">
        <title>Tamlana sedimentorum sp. nov., isolated from shallow sand sediments of the Sea of Japan.</title>
        <authorList>
            <person name="Romanenko L.A."/>
        </authorList>
    </citation>
    <scope>NUCLEOTIDE SEQUENCE [LARGE SCALE GENOMIC DNA]</scope>
    <source>
        <strain evidence="2 3">JCM 19808</strain>
    </source>
</reference>
<dbReference type="AlphaFoldDB" id="A0A0D7W1Z0"/>
<organism evidence="2 3">
    <name type="scientific">Neotamlana sedimentorum</name>
    <dbReference type="NCBI Taxonomy" id="1435349"/>
    <lineage>
        <taxon>Bacteria</taxon>
        <taxon>Pseudomonadati</taxon>
        <taxon>Bacteroidota</taxon>
        <taxon>Flavobacteriia</taxon>
        <taxon>Flavobacteriales</taxon>
        <taxon>Flavobacteriaceae</taxon>
        <taxon>Neotamlana</taxon>
    </lineage>
</organism>
<dbReference type="EMBL" id="JTDW01000023">
    <property type="protein sequence ID" value="KJD31842.1"/>
    <property type="molecule type" value="Genomic_DNA"/>
</dbReference>
<dbReference type="PROSITE" id="PS50978">
    <property type="entry name" value="NEAT"/>
    <property type="match status" value="1"/>
</dbReference>
<dbReference type="OrthoDB" id="1093345at2"/>
<dbReference type="RefSeq" id="WP_044634057.1">
    <property type="nucleotide sequence ID" value="NZ_JTDW01000023.1"/>
</dbReference>
<comment type="caution">
    <text evidence="2">The sequence shown here is derived from an EMBL/GenBank/DDBJ whole genome shotgun (WGS) entry which is preliminary data.</text>
</comment>
<dbReference type="InterPro" id="IPR011044">
    <property type="entry name" value="Quino_amine_DH_bsu"/>
</dbReference>
<dbReference type="InterPro" id="IPR006635">
    <property type="entry name" value="NEAT_dom"/>
</dbReference>
<dbReference type="SUPFAM" id="SSF50969">
    <property type="entry name" value="YVTN repeat-like/Quinoprotein amine dehydrogenase"/>
    <property type="match status" value="1"/>
</dbReference>
<feature type="domain" description="NEAT" evidence="1">
    <location>
        <begin position="716"/>
        <end position="808"/>
    </location>
</feature>
<dbReference type="STRING" id="1435349.PW52_16340"/>
<sequence>MRFLFLVLTALMLVNCNYSNSEHLELIDFVPENTSVIIKSSNLDGLKNSIKNNDFLNKLSTSNTYQNLENKLNAISYLNPKNEVLICLFNDGNDSLQYSLITKLNSNFFETDSLPNYSEESLKYKNKTITKSTINKATFYSTLIDSTFYASSSKQATEAVFNKPINSNFLKAYNALDENNAFSVLVKTSDFNNKTLFIEDSLSLKNFSNYIAADFDITQDAILINGITNASDSTKSLINVFKSTIPQENQIKNLAPSNCDGFLSFTFDSFTTFNNNLSKFKKTDSIIGSSLLHDVIEVGVIYEGNDRAVVLNSIDVIATNDALAAEKNMTDTYREVDIYSFSTTKLFKETLSPFVSAANLSMYCTIDNFFVFSNNLETLQNIIASYQNKTTLVETQYFKSVNEKLSKASSLLQVINPASLENIIRKNEDTSANFDVSKYDASAIQFVYDNNFAHLHAVIKKSKRVVYQNSVSESFNLKLDKDILNDPQLVKNHITGEKEIVVQDVNNNLYLISNQGKILWKKALHGPVLGKIEQIDIYKNGRLQLVFATPKRVYVIDRNGNDVSPFPIKFKDNITQPLSVFDYDKNKNYRFLVTQNKNVLLYNVKGKIVKGFNFKKANNTIISQPKHFRLGRKDYIVLKTQNKIYILDRRGNTRVSPKIQESYANTPVFLYRDNFTTTTTTGNLFTVDAKGNVAEKPLNLSSNHFIDASSKTLVTLSENLLTIKNKTTELDFGEYTSCKFFYLNDKIYISVTDLQAHKVYLFDSQSKLLANFPVYGNSSIDLENIDTDKNLEFVTKGESNSIIIYQIN</sequence>
<evidence type="ECO:0000313" key="3">
    <source>
        <dbReference type="Proteomes" id="UP000032578"/>
    </source>
</evidence>
<evidence type="ECO:0000313" key="2">
    <source>
        <dbReference type="EMBL" id="KJD31842.1"/>
    </source>
</evidence>
<protein>
    <submittedName>
        <fullName evidence="2">Ribonuclease HII</fullName>
    </submittedName>
</protein>
<gene>
    <name evidence="2" type="ORF">PW52_16340</name>
</gene>